<evidence type="ECO:0000256" key="3">
    <source>
        <dbReference type="ARBA" id="ARBA00022692"/>
    </source>
</evidence>
<feature type="transmembrane region" description="Helical" evidence="9">
    <location>
        <begin position="739"/>
        <end position="758"/>
    </location>
</feature>
<feature type="transmembrane region" description="Helical" evidence="9">
    <location>
        <begin position="219"/>
        <end position="237"/>
    </location>
</feature>
<evidence type="ECO:0000256" key="6">
    <source>
        <dbReference type="ARBA" id="ARBA00022989"/>
    </source>
</evidence>
<evidence type="ECO:0000256" key="8">
    <source>
        <dbReference type="SAM" id="MobiDB-lite"/>
    </source>
</evidence>
<reference evidence="11 12" key="1">
    <citation type="submission" date="2016-10" db="EMBL/GenBank/DDBJ databases">
        <title>Genome sequence of Streptomyces gilvigriseus MUSC 26.</title>
        <authorList>
            <person name="Lee L.-H."/>
            <person name="Ser H.-L."/>
        </authorList>
    </citation>
    <scope>NUCLEOTIDE SEQUENCE [LARGE SCALE GENOMIC DNA]</scope>
    <source>
        <strain evidence="11 12">MUSC 26</strain>
    </source>
</reference>
<feature type="transmembrane region" description="Helical" evidence="9">
    <location>
        <begin position="70"/>
        <end position="89"/>
    </location>
</feature>
<sequence length="1163" mass="120111">MAALLGLARGLVRRPAWLAAATAVLVCVPTGNQDVSASFHIGPADVASLLLVCAVAMQALLGRVKLPRRMLWPAGALTAAFAISAITAVDTSAALSGFIRYIQIFVLVPSAVALSLRERRDLRLVLGAVLTTALFEGVYGTVQYLTHTGASYDGQNIRAVGTFGALDIMGMSTVVSFGMIAALGLALTARRTRNRVLLLLAAAFFLAPLVFSLSRGSWIAVSVALVALALLSAPLAALRGAVVVIALAVIVIGGFGVGSATVGQRLSSITSASSAPDQSVDDRYALWATAENIWRDRPITGVGLKGFPVFRDGHAGMQLSAASDAESQGLAFTREPLLSPHNMYLLVLSEQGLIGMSAFLLLMVGMLVLGAQRLIRVRVAGRQARVGRGALSRSGFGAGPAAFGLGLWIAIDFLYADIGGADTVLTAVALGVAVWWAFGEVRTAPAPPAADAGRAAPTSPAGLPSAVPPPRRPWPRVPEEWTSRGALYPPEAPTQHGFGRPAGVWPAPLTRGREPSPPGVFPFNAGSPLDAVMTPAYGIPAAVESAAAPPRRRGRGLLRATGVTAVLSAAGSILGLLRDLLIARYFGATRDTDAFLVAWTVPETAAPLLIEDAMAFLMVPAFSRTVTEAARRSAEADADGGTDGDTLSGLALNQLDAVREAVRGLVAATLPRIALGLAVFGGIVLAGAPLLVHGLAPGLEDVSLAVTCTRLTAATVLLFGLAGYLSAALRAHHVFGAPAGIYVAYNVGILALLIALHSSVGIKAAAGGVALGALLMILVQLPGFLRILRLRRKVAGIALDLGLPSPVPGPRTRTKGRGAKRFLGGAVVGDGRALAGISMAAFVPIAVFTLSRQAQVFVERFLASELAPGTISYLNYATKVAQVPMSFALILSTVTFPLLSRHLAAGRMDAARRRIEADLGGVSAVTAIGAAFMIACAPQLVQLLFQRGEFTPADTAATASVMRVYLLGLLGQALVGALVRPFFSGTAAGGAAGVRRDRDGNPAGRITRHDVWFPAWCMLTGLVLTGVVGELLLHVWGAKGIALANAVGITVPALMLLVGLKVLVVRVSITRLALRVGRCLIAAGMAGVTGWALADAVLKPHGWPPIAIIVVCAVVMGGEYLMTGYGLGAEEITGLLRPFARRGEEQGAEGNGAGGAVEERGKG</sequence>
<keyword evidence="4" id="KW-0133">Cell shape</keyword>
<feature type="transmembrane region" description="Helical" evidence="9">
    <location>
        <begin position="37"/>
        <end position="61"/>
    </location>
</feature>
<feature type="transmembrane region" description="Helical" evidence="9">
    <location>
        <begin position="421"/>
        <end position="438"/>
    </location>
</feature>
<dbReference type="InterPro" id="IPR051050">
    <property type="entry name" value="Lipid_II_flippase_MurJ/MviN"/>
</dbReference>
<gene>
    <name evidence="11" type="ORF">BIV57_18620</name>
</gene>
<evidence type="ECO:0000256" key="5">
    <source>
        <dbReference type="ARBA" id="ARBA00022984"/>
    </source>
</evidence>
<keyword evidence="5" id="KW-0573">Peptidoglycan synthesis</keyword>
<dbReference type="OrthoDB" id="3695748at2"/>
<dbReference type="Pfam" id="PF04932">
    <property type="entry name" value="Wzy_C"/>
    <property type="match status" value="1"/>
</dbReference>
<dbReference type="GO" id="GO:0008360">
    <property type="term" value="P:regulation of cell shape"/>
    <property type="evidence" value="ECO:0007669"/>
    <property type="project" value="UniProtKB-KW"/>
</dbReference>
<feature type="transmembrane region" description="Helical" evidence="9">
    <location>
        <begin position="196"/>
        <end position="213"/>
    </location>
</feature>
<proteinExistence type="predicted"/>
<evidence type="ECO:0000256" key="1">
    <source>
        <dbReference type="ARBA" id="ARBA00004651"/>
    </source>
</evidence>
<keyword evidence="3 9" id="KW-0812">Transmembrane</keyword>
<feature type="transmembrane region" description="Helical" evidence="9">
    <location>
        <begin position="242"/>
        <end position="262"/>
    </location>
</feature>
<accession>A0A1J7BBD1</accession>
<feature type="transmembrane region" description="Helical" evidence="9">
    <location>
        <begin position="673"/>
        <end position="696"/>
    </location>
</feature>
<protein>
    <recommendedName>
        <fullName evidence="10">O-antigen ligase-related domain-containing protein</fullName>
    </recommendedName>
</protein>
<dbReference type="RefSeq" id="WP_071658039.1">
    <property type="nucleotide sequence ID" value="NZ_MLCF01000120.1"/>
</dbReference>
<keyword evidence="12" id="KW-1185">Reference proteome</keyword>
<feature type="compositionally biased region" description="Low complexity" evidence="8">
    <location>
        <begin position="449"/>
        <end position="461"/>
    </location>
</feature>
<feature type="transmembrane region" description="Helical" evidence="9">
    <location>
        <begin position="822"/>
        <end position="847"/>
    </location>
</feature>
<feature type="transmembrane region" description="Helical" evidence="9">
    <location>
        <begin position="965"/>
        <end position="990"/>
    </location>
</feature>
<feature type="transmembrane region" description="Helical" evidence="9">
    <location>
        <begin position="124"/>
        <end position="145"/>
    </location>
</feature>
<dbReference type="Pfam" id="PF03023">
    <property type="entry name" value="MurJ"/>
    <property type="match status" value="1"/>
</dbReference>
<dbReference type="InterPro" id="IPR007016">
    <property type="entry name" value="O-antigen_ligase-rel_domated"/>
</dbReference>
<comment type="caution">
    <text evidence="11">The sequence shown here is derived from an EMBL/GenBank/DDBJ whole genome shotgun (WGS) entry which is preliminary data.</text>
</comment>
<feature type="transmembrane region" description="Helical" evidence="9">
    <location>
        <begin position="101"/>
        <end position="117"/>
    </location>
</feature>
<evidence type="ECO:0000313" key="11">
    <source>
        <dbReference type="EMBL" id="OIV35991.1"/>
    </source>
</evidence>
<keyword evidence="7 9" id="KW-0472">Membrane</keyword>
<organism evidence="11 12">
    <name type="scientific">Mangrovactinospora gilvigrisea</name>
    <dbReference type="NCBI Taxonomy" id="1428644"/>
    <lineage>
        <taxon>Bacteria</taxon>
        <taxon>Bacillati</taxon>
        <taxon>Actinomycetota</taxon>
        <taxon>Actinomycetes</taxon>
        <taxon>Kitasatosporales</taxon>
        <taxon>Streptomycetaceae</taxon>
        <taxon>Mangrovactinospora</taxon>
    </lineage>
</organism>
<feature type="domain" description="O-antigen ligase-related" evidence="10">
    <location>
        <begin position="201"/>
        <end position="360"/>
    </location>
</feature>
<comment type="subcellular location">
    <subcellularLocation>
        <location evidence="1">Cell membrane</location>
        <topology evidence="1">Multi-pass membrane protein</topology>
    </subcellularLocation>
</comment>
<dbReference type="GO" id="GO:0009252">
    <property type="term" value="P:peptidoglycan biosynthetic process"/>
    <property type="evidence" value="ECO:0007669"/>
    <property type="project" value="UniProtKB-KW"/>
</dbReference>
<feature type="transmembrane region" description="Helical" evidence="9">
    <location>
        <begin position="353"/>
        <end position="375"/>
    </location>
</feature>
<feature type="region of interest" description="Disordered" evidence="8">
    <location>
        <begin position="1144"/>
        <end position="1163"/>
    </location>
</feature>
<dbReference type="STRING" id="1428644.BIV57_18620"/>
<dbReference type="EMBL" id="MLCF01000120">
    <property type="protein sequence ID" value="OIV35991.1"/>
    <property type="molecule type" value="Genomic_DNA"/>
</dbReference>
<dbReference type="GO" id="GO:0005886">
    <property type="term" value="C:plasma membrane"/>
    <property type="evidence" value="ECO:0007669"/>
    <property type="project" value="UniProtKB-SubCell"/>
</dbReference>
<dbReference type="Proteomes" id="UP000243342">
    <property type="component" value="Unassembled WGS sequence"/>
</dbReference>
<evidence type="ECO:0000256" key="9">
    <source>
        <dbReference type="SAM" id="Phobius"/>
    </source>
</evidence>
<feature type="transmembrane region" description="Helical" evidence="9">
    <location>
        <begin position="396"/>
        <end position="415"/>
    </location>
</feature>
<evidence type="ECO:0000256" key="7">
    <source>
        <dbReference type="ARBA" id="ARBA00023136"/>
    </source>
</evidence>
<keyword evidence="6 9" id="KW-1133">Transmembrane helix</keyword>
<feature type="transmembrane region" description="Helical" evidence="9">
    <location>
        <begin position="764"/>
        <end position="785"/>
    </location>
</feature>
<name>A0A1J7BBD1_9ACTN</name>
<dbReference type="PRINTS" id="PR01806">
    <property type="entry name" value="VIRFACTRMVIN"/>
</dbReference>
<feature type="transmembrane region" description="Helical" evidence="9">
    <location>
        <begin position="1011"/>
        <end position="1036"/>
    </location>
</feature>
<feature type="transmembrane region" description="Helical" evidence="9">
    <location>
        <begin position="1106"/>
        <end position="1127"/>
    </location>
</feature>
<dbReference type="GO" id="GO:0034204">
    <property type="term" value="P:lipid translocation"/>
    <property type="evidence" value="ECO:0007669"/>
    <property type="project" value="TreeGrafter"/>
</dbReference>
<feature type="transmembrane region" description="Helical" evidence="9">
    <location>
        <begin position="919"/>
        <end position="945"/>
    </location>
</feature>
<evidence type="ECO:0000256" key="4">
    <source>
        <dbReference type="ARBA" id="ARBA00022960"/>
    </source>
</evidence>
<dbReference type="PANTHER" id="PTHR47019">
    <property type="entry name" value="LIPID II FLIPPASE MURJ"/>
    <property type="match status" value="1"/>
</dbReference>
<feature type="transmembrane region" description="Helical" evidence="9">
    <location>
        <begin position="1042"/>
        <end position="1064"/>
    </location>
</feature>
<feature type="transmembrane region" description="Helical" evidence="9">
    <location>
        <begin position="880"/>
        <end position="899"/>
    </location>
</feature>
<dbReference type="PANTHER" id="PTHR47019:SF1">
    <property type="entry name" value="LIPID II FLIPPASE MURJ"/>
    <property type="match status" value="1"/>
</dbReference>
<dbReference type="InterPro" id="IPR004268">
    <property type="entry name" value="MurJ"/>
</dbReference>
<evidence type="ECO:0000256" key="2">
    <source>
        <dbReference type="ARBA" id="ARBA00022475"/>
    </source>
</evidence>
<dbReference type="AlphaFoldDB" id="A0A1J7BBD1"/>
<feature type="transmembrane region" description="Helical" evidence="9">
    <location>
        <begin position="165"/>
        <end position="189"/>
    </location>
</feature>
<evidence type="ECO:0000313" key="12">
    <source>
        <dbReference type="Proteomes" id="UP000243342"/>
    </source>
</evidence>
<evidence type="ECO:0000259" key="10">
    <source>
        <dbReference type="Pfam" id="PF04932"/>
    </source>
</evidence>
<feature type="transmembrane region" description="Helical" evidence="9">
    <location>
        <begin position="702"/>
        <end position="727"/>
    </location>
</feature>
<dbReference type="GO" id="GO:0015648">
    <property type="term" value="F:lipid-linked peptidoglycan transporter activity"/>
    <property type="evidence" value="ECO:0007669"/>
    <property type="project" value="TreeGrafter"/>
</dbReference>
<keyword evidence="2" id="KW-1003">Cell membrane</keyword>
<feature type="region of interest" description="Disordered" evidence="8">
    <location>
        <begin position="447"/>
        <end position="473"/>
    </location>
</feature>
<feature type="transmembrane region" description="Helical" evidence="9">
    <location>
        <begin position="1076"/>
        <end position="1094"/>
    </location>
</feature>